<gene>
    <name evidence="3" type="ORF">FEM48_Zijuj03G0124100</name>
</gene>
<dbReference type="InterPro" id="IPR007930">
    <property type="entry name" value="DUF724"/>
</dbReference>
<name>A0A978VQA7_ZIZJJ</name>
<dbReference type="Pfam" id="PF05266">
    <property type="entry name" value="DUF724"/>
    <property type="match status" value="1"/>
</dbReference>
<keyword evidence="1" id="KW-0813">Transport</keyword>
<evidence type="ECO:0000256" key="1">
    <source>
        <dbReference type="ARBA" id="ARBA00022448"/>
    </source>
</evidence>
<dbReference type="EMBL" id="JAEACU010000003">
    <property type="protein sequence ID" value="KAH7537732.1"/>
    <property type="molecule type" value="Genomic_DNA"/>
</dbReference>
<organism evidence="3 4">
    <name type="scientific">Ziziphus jujuba var. spinosa</name>
    <dbReference type="NCBI Taxonomy" id="714518"/>
    <lineage>
        <taxon>Eukaryota</taxon>
        <taxon>Viridiplantae</taxon>
        <taxon>Streptophyta</taxon>
        <taxon>Embryophyta</taxon>
        <taxon>Tracheophyta</taxon>
        <taxon>Spermatophyta</taxon>
        <taxon>Magnoliopsida</taxon>
        <taxon>eudicotyledons</taxon>
        <taxon>Gunneridae</taxon>
        <taxon>Pentapetalae</taxon>
        <taxon>rosids</taxon>
        <taxon>fabids</taxon>
        <taxon>Rosales</taxon>
        <taxon>Rhamnaceae</taxon>
        <taxon>Paliureae</taxon>
        <taxon>Ziziphus</taxon>
    </lineage>
</organism>
<sequence>MCNVGVSNEILKKGEEEKLPIVIALAAAVGDQLNRAADVRNCRTDKSELTVEVTGSEDALRDGTDLVSATDCLAEEVMVAVDGISSNSVSDNQPLSMSFNEIHSIENANDSGKLSQISKFCSTGDIEQNNGPCLPFVKTFPIWQQFESMEAFRRLPQNPHFQPLMESKEIYREGFAIGNMFAFLSLVQMITKLEIEAPGELFIEATETLVEMERMGFNVEALQGRLNELQLIQVKLRQLEDDSKGVKTKITNSVHKRTKVNKEFYELCLEMKKLEEKKARLITETVATSTELDMWQSENADILEDIQRMKQNFLVLRRV</sequence>
<proteinExistence type="predicted"/>
<evidence type="ECO:0000313" key="4">
    <source>
        <dbReference type="Proteomes" id="UP000813462"/>
    </source>
</evidence>
<comment type="caution">
    <text evidence="3">The sequence shown here is derived from an EMBL/GenBank/DDBJ whole genome shotgun (WGS) entry which is preliminary data.</text>
</comment>
<evidence type="ECO:0000256" key="2">
    <source>
        <dbReference type="ARBA" id="ARBA00022604"/>
    </source>
</evidence>
<accession>A0A978VQA7</accession>
<keyword evidence="2" id="KW-0341">Growth regulation</keyword>
<protein>
    <submittedName>
        <fullName evidence="3">Uncharacterized protein</fullName>
    </submittedName>
</protein>
<dbReference type="Proteomes" id="UP000813462">
    <property type="component" value="Unassembled WGS sequence"/>
</dbReference>
<evidence type="ECO:0000313" key="3">
    <source>
        <dbReference type="EMBL" id="KAH7537732.1"/>
    </source>
</evidence>
<reference evidence="3" key="1">
    <citation type="journal article" date="2021" name="Front. Plant Sci.">
        <title>Chromosome-Scale Genome Assembly for Chinese Sour Jujube and Insights Into Its Genome Evolution and Domestication Signature.</title>
        <authorList>
            <person name="Shen L.-Y."/>
            <person name="Luo H."/>
            <person name="Wang X.-L."/>
            <person name="Wang X.-M."/>
            <person name="Qiu X.-J."/>
            <person name="Liu H."/>
            <person name="Zhou S.-S."/>
            <person name="Jia K.-H."/>
            <person name="Nie S."/>
            <person name="Bao Y.-T."/>
            <person name="Zhang R.-G."/>
            <person name="Yun Q.-Z."/>
            <person name="Chai Y.-H."/>
            <person name="Lu J.-Y."/>
            <person name="Li Y."/>
            <person name="Zhao S.-W."/>
            <person name="Mao J.-F."/>
            <person name="Jia S.-G."/>
            <person name="Mao Y.-M."/>
        </authorList>
    </citation>
    <scope>NUCLEOTIDE SEQUENCE</scope>
    <source>
        <strain evidence="3">AT0</strain>
        <tissue evidence="3">Leaf</tissue>
    </source>
</reference>
<dbReference type="AlphaFoldDB" id="A0A978VQA7"/>